<gene>
    <name evidence="2" type="ORF">CMV30_03350</name>
</gene>
<dbReference type="Gene3D" id="3.40.50.300">
    <property type="entry name" value="P-loop containing nucleotide triphosphate hydrolases"/>
    <property type="match status" value="1"/>
</dbReference>
<name>A0A290Q313_9BACT</name>
<proteinExistence type="predicted"/>
<accession>A0A290Q313</accession>
<organism evidence="2 3">
    <name type="scientific">Nibricoccus aquaticus</name>
    <dbReference type="NCBI Taxonomy" id="2576891"/>
    <lineage>
        <taxon>Bacteria</taxon>
        <taxon>Pseudomonadati</taxon>
        <taxon>Verrucomicrobiota</taxon>
        <taxon>Opitutia</taxon>
        <taxon>Opitutales</taxon>
        <taxon>Opitutaceae</taxon>
        <taxon>Nibricoccus</taxon>
    </lineage>
</organism>
<dbReference type="SUPFAM" id="SSF52540">
    <property type="entry name" value="P-loop containing nucleoside triphosphate hydrolases"/>
    <property type="match status" value="1"/>
</dbReference>
<feature type="domain" description="KAP NTPase" evidence="1">
    <location>
        <begin position="50"/>
        <end position="206"/>
    </location>
</feature>
<keyword evidence="3" id="KW-1185">Reference proteome</keyword>
<dbReference type="InterPro" id="IPR011646">
    <property type="entry name" value="KAP_P-loop"/>
</dbReference>
<dbReference type="InterPro" id="IPR027417">
    <property type="entry name" value="P-loop_NTPase"/>
</dbReference>
<dbReference type="EMBL" id="CP023344">
    <property type="protein sequence ID" value="ATC63069.1"/>
    <property type="molecule type" value="Genomic_DNA"/>
</dbReference>
<dbReference type="KEGG" id="vbh:CMV30_03350"/>
<dbReference type="Pfam" id="PF07693">
    <property type="entry name" value="KAP_NTPase"/>
    <property type="match status" value="1"/>
</dbReference>
<reference evidence="2 3" key="1">
    <citation type="submission" date="2017-09" db="EMBL/GenBank/DDBJ databases">
        <title>Complete genome sequence of Verrucomicrobial strain HZ-65, isolated from freshwater.</title>
        <authorList>
            <person name="Choi A."/>
        </authorList>
    </citation>
    <scope>NUCLEOTIDE SEQUENCE [LARGE SCALE GENOMIC DNA]</scope>
    <source>
        <strain evidence="2 3">HZ-65</strain>
    </source>
</reference>
<protein>
    <recommendedName>
        <fullName evidence="1">KAP NTPase domain-containing protein</fullName>
    </recommendedName>
</protein>
<evidence type="ECO:0000313" key="2">
    <source>
        <dbReference type="EMBL" id="ATC63069.1"/>
    </source>
</evidence>
<evidence type="ECO:0000259" key="1">
    <source>
        <dbReference type="Pfam" id="PF07693"/>
    </source>
</evidence>
<sequence>MGADAYFVETAFVANGLRLSILSTMGQHAKRTNTAIHAFVGLAKDERLGAVALSGPWGTGKTYLVKHFVQTHADTLKSAKLKFAYLSLFGVQSLAEARARLAAAAIAAEKKSLTTIGKAALLKGWVSGEAGGFDISKVGDIAKELVENATLKGLYVCIDDLERAGEGLRPIDVLGFISELTEQRECKVLLILNKEKLTDGAVMRIFEEKVFDLTLDFRPEPSDVVHLAIENKQQQEAALPIFKAFGSANIRVMQRLAWVLAEIGKIKVSGRNFIWPRVVRHAAVLTLLKFERGLSRDDFERVLTRNWSVIYARQMRKGNEKDKPAADSYSDILDDLDYYPEGYDTHIVELINDGAFDEKALKAAFKLSVESHKADTKNKRADAILRGLRSGLQATAADLSKEIREFFSEDLKTVPRGTIAVISDLLLAVDKSREAMASVEKLMTPIFKSVPPEQREGNLKVYPSLLASGVIQKIPYEPSLDDNPTLRQAFDEVAGDPKGWNKSGQFAIIAKYSDAEIKSLFMSLNEPDAMDRIRRLRGRLNSIDELSQDARSSIIRRIDKIVDELAAIDPLHRHKLTNFAAPRP</sequence>
<evidence type="ECO:0000313" key="3">
    <source>
        <dbReference type="Proteomes" id="UP000217265"/>
    </source>
</evidence>
<dbReference type="Proteomes" id="UP000217265">
    <property type="component" value="Chromosome"/>
</dbReference>
<dbReference type="AlphaFoldDB" id="A0A290Q313"/>